<sequence length="148" mass="16735">SMCKFFALLTFLTLITLSICFLSPSFRRNSHSDFTQCEGTFPNNITTIFYEPNPAISGENMTVTIAGINTVTVQDGATLNVTAMYQGKQLFVNIMDFCKVWVEVNGDKCPVSPGDFKYTVTIPIEKHQDDPKNTTIDYDYIFQKVYLQ</sequence>
<feature type="non-terminal residue" evidence="10">
    <location>
        <position position="1"/>
    </location>
</feature>
<dbReference type="EMBL" id="CAJVPY010022567">
    <property type="protein sequence ID" value="CAG8783225.1"/>
    <property type="molecule type" value="Genomic_DNA"/>
</dbReference>
<comment type="function">
    <text evidence="1">Catalyzes the intermembrane transfer of phosphatidylglycerol and phosphatidylinositol.</text>
</comment>
<gene>
    <name evidence="10" type="ORF">DERYTH_LOCUS19897</name>
</gene>
<evidence type="ECO:0000256" key="7">
    <source>
        <dbReference type="ARBA" id="ARBA00023055"/>
    </source>
</evidence>
<dbReference type="InterPro" id="IPR039670">
    <property type="entry name" value="NPC2-like"/>
</dbReference>
<evidence type="ECO:0000256" key="3">
    <source>
        <dbReference type="ARBA" id="ARBA00011245"/>
    </source>
</evidence>
<keyword evidence="11" id="KW-1185">Reference proteome</keyword>
<keyword evidence="6 8" id="KW-0732">Signal</keyword>
<evidence type="ECO:0000256" key="1">
    <source>
        <dbReference type="ARBA" id="ARBA00002053"/>
    </source>
</evidence>
<dbReference type="InterPro" id="IPR014756">
    <property type="entry name" value="Ig_E-set"/>
</dbReference>
<accession>A0A9N9P253</accession>
<reference evidence="10" key="1">
    <citation type="submission" date="2021-06" db="EMBL/GenBank/DDBJ databases">
        <authorList>
            <person name="Kallberg Y."/>
            <person name="Tangrot J."/>
            <person name="Rosling A."/>
        </authorList>
    </citation>
    <scope>NUCLEOTIDE SEQUENCE</scope>
    <source>
        <strain evidence="10">MA453B</strain>
    </source>
</reference>
<feature type="chain" id="PRO_5040196922" description="Phosphatidylglycerol/phosphatidylinositol transfer protein" evidence="8">
    <location>
        <begin position="21"/>
        <end position="148"/>
    </location>
</feature>
<dbReference type="GO" id="GO:0015918">
    <property type="term" value="P:sterol transport"/>
    <property type="evidence" value="ECO:0007669"/>
    <property type="project" value="InterPro"/>
</dbReference>
<evidence type="ECO:0000256" key="2">
    <source>
        <dbReference type="ARBA" id="ARBA00006370"/>
    </source>
</evidence>
<comment type="caution">
    <text evidence="10">The sequence shown here is derived from an EMBL/GenBank/DDBJ whole genome shotgun (WGS) entry which is preliminary data.</text>
</comment>
<name>A0A9N9P253_9GLOM</name>
<feature type="signal peptide" evidence="8">
    <location>
        <begin position="1"/>
        <end position="20"/>
    </location>
</feature>
<proteinExistence type="inferred from homology"/>
<evidence type="ECO:0000313" key="11">
    <source>
        <dbReference type="Proteomes" id="UP000789405"/>
    </source>
</evidence>
<dbReference type="AlphaFoldDB" id="A0A9N9P253"/>
<evidence type="ECO:0000256" key="4">
    <source>
        <dbReference type="ARBA" id="ARBA00016056"/>
    </source>
</evidence>
<dbReference type="PANTHER" id="PTHR11306:SF0">
    <property type="entry name" value="PHOSPHATIDYLGLYCEROL_PHOSPHATIDYLINOSITOL TRANSFER PROTEIN"/>
    <property type="match status" value="1"/>
</dbReference>
<evidence type="ECO:0000313" key="10">
    <source>
        <dbReference type="EMBL" id="CAG8783225.1"/>
    </source>
</evidence>
<dbReference type="SUPFAM" id="SSF81296">
    <property type="entry name" value="E set domains"/>
    <property type="match status" value="1"/>
</dbReference>
<keyword evidence="7" id="KW-0445">Lipid transport</keyword>
<feature type="domain" description="MD-2-related lipid-recognition" evidence="9">
    <location>
        <begin position="32"/>
        <end position="126"/>
    </location>
</feature>
<dbReference type="InterPro" id="IPR003172">
    <property type="entry name" value="ML_dom"/>
</dbReference>
<dbReference type="Pfam" id="PF02221">
    <property type="entry name" value="E1_DerP2_DerF2"/>
    <property type="match status" value="1"/>
</dbReference>
<evidence type="ECO:0000256" key="6">
    <source>
        <dbReference type="ARBA" id="ARBA00022729"/>
    </source>
</evidence>
<evidence type="ECO:0000256" key="5">
    <source>
        <dbReference type="ARBA" id="ARBA00022448"/>
    </source>
</evidence>
<evidence type="ECO:0000256" key="8">
    <source>
        <dbReference type="SAM" id="SignalP"/>
    </source>
</evidence>
<dbReference type="OrthoDB" id="6409159at2759"/>
<dbReference type="Proteomes" id="UP000789405">
    <property type="component" value="Unassembled WGS sequence"/>
</dbReference>
<dbReference type="GO" id="GO:0032934">
    <property type="term" value="F:sterol binding"/>
    <property type="evidence" value="ECO:0007669"/>
    <property type="project" value="InterPro"/>
</dbReference>
<comment type="subunit">
    <text evidence="3">Monomer.</text>
</comment>
<dbReference type="PANTHER" id="PTHR11306">
    <property type="entry name" value="NIEMANN PICK TYPE C2 PROTEIN NPC2-RELATED"/>
    <property type="match status" value="1"/>
</dbReference>
<protein>
    <recommendedName>
        <fullName evidence="4">Phosphatidylglycerol/phosphatidylinositol transfer protein</fullName>
    </recommendedName>
</protein>
<keyword evidence="5" id="KW-0813">Transport</keyword>
<evidence type="ECO:0000259" key="9">
    <source>
        <dbReference type="Pfam" id="PF02221"/>
    </source>
</evidence>
<organism evidence="10 11">
    <name type="scientific">Dentiscutata erythropus</name>
    <dbReference type="NCBI Taxonomy" id="1348616"/>
    <lineage>
        <taxon>Eukaryota</taxon>
        <taxon>Fungi</taxon>
        <taxon>Fungi incertae sedis</taxon>
        <taxon>Mucoromycota</taxon>
        <taxon>Glomeromycotina</taxon>
        <taxon>Glomeromycetes</taxon>
        <taxon>Diversisporales</taxon>
        <taxon>Gigasporaceae</taxon>
        <taxon>Dentiscutata</taxon>
    </lineage>
</organism>
<comment type="similarity">
    <text evidence="2">Belongs to the NPC2 family.</text>
</comment>